<protein>
    <recommendedName>
        <fullName evidence="4">CTLH domain-containing protein</fullName>
    </recommendedName>
</protein>
<reference evidence="5" key="2">
    <citation type="submission" date="2023-05" db="EMBL/GenBank/DDBJ databases">
        <authorList>
            <person name="Schelkunov M.I."/>
        </authorList>
    </citation>
    <scope>NUCLEOTIDE SEQUENCE</scope>
    <source>
        <strain evidence="5">Hsosn_3</strain>
        <tissue evidence="5">Leaf</tissue>
    </source>
</reference>
<dbReference type="PANTHER" id="PTHR44083">
    <property type="entry name" value="TOPLESS-RELATED PROTEIN 1-RELATED"/>
    <property type="match status" value="1"/>
</dbReference>
<dbReference type="GO" id="GO:0006355">
    <property type="term" value="P:regulation of DNA-templated transcription"/>
    <property type="evidence" value="ECO:0007669"/>
    <property type="project" value="InterPro"/>
</dbReference>
<dbReference type="Gene3D" id="2.130.10.10">
    <property type="entry name" value="YVTN repeat-like/Quinoprotein amine dehydrogenase"/>
    <property type="match status" value="1"/>
</dbReference>
<evidence type="ECO:0000256" key="2">
    <source>
        <dbReference type="ARBA" id="ARBA00022737"/>
    </source>
</evidence>
<name>A0AAD8NBM6_9APIA</name>
<dbReference type="Proteomes" id="UP001237642">
    <property type="component" value="Unassembled WGS sequence"/>
</dbReference>
<dbReference type="PROSITE" id="PS50897">
    <property type="entry name" value="CTLH"/>
    <property type="match status" value="1"/>
</dbReference>
<evidence type="ECO:0000256" key="1">
    <source>
        <dbReference type="ARBA" id="ARBA00022574"/>
    </source>
</evidence>
<dbReference type="Pfam" id="PF00400">
    <property type="entry name" value="WD40"/>
    <property type="match status" value="1"/>
</dbReference>
<dbReference type="PANTHER" id="PTHR44083:SF2">
    <property type="entry name" value="TOPLESS-RELATED PROTEIN 3"/>
    <property type="match status" value="1"/>
</dbReference>
<dbReference type="PROSITE" id="PS50082">
    <property type="entry name" value="WD_REPEATS_2"/>
    <property type="match status" value="1"/>
</dbReference>
<dbReference type="InterPro" id="IPR036322">
    <property type="entry name" value="WD40_repeat_dom_sf"/>
</dbReference>
<proteinExistence type="predicted"/>
<gene>
    <name evidence="5" type="ORF">POM88_001338</name>
</gene>
<dbReference type="InterPro" id="IPR006595">
    <property type="entry name" value="CTLH_C"/>
</dbReference>
<evidence type="ECO:0000313" key="6">
    <source>
        <dbReference type="Proteomes" id="UP001237642"/>
    </source>
</evidence>
<dbReference type="Pfam" id="PF17814">
    <property type="entry name" value="LisH_TPL"/>
    <property type="match status" value="1"/>
</dbReference>
<keyword evidence="6" id="KW-1185">Reference proteome</keyword>
<comment type="caution">
    <text evidence="5">The sequence shown here is derived from an EMBL/GenBank/DDBJ whole genome shotgun (WGS) entry which is preliminary data.</text>
</comment>
<dbReference type="InterPro" id="IPR054080">
    <property type="entry name" value="TPR1-like_2nd"/>
</dbReference>
<feature type="repeat" description="WD" evidence="3">
    <location>
        <begin position="527"/>
        <end position="568"/>
    </location>
</feature>
<dbReference type="InterPro" id="IPR015943">
    <property type="entry name" value="WD40/YVTN_repeat-like_dom_sf"/>
</dbReference>
<dbReference type="InterPro" id="IPR001680">
    <property type="entry name" value="WD40_rpt"/>
</dbReference>
<keyword evidence="2" id="KW-0677">Repeat</keyword>
<reference evidence="5" key="1">
    <citation type="submission" date="2023-02" db="EMBL/GenBank/DDBJ databases">
        <title>Genome of toxic invasive species Heracleum sosnowskyi carries increased number of genes despite the absence of recent whole-genome duplications.</title>
        <authorList>
            <person name="Schelkunov M."/>
            <person name="Shtratnikova V."/>
            <person name="Makarenko M."/>
            <person name="Klepikova A."/>
            <person name="Omelchenko D."/>
            <person name="Novikova G."/>
            <person name="Obukhova E."/>
            <person name="Bogdanov V."/>
            <person name="Penin A."/>
            <person name="Logacheva M."/>
        </authorList>
    </citation>
    <scope>NUCLEOTIDE SEQUENCE</scope>
    <source>
        <strain evidence="5">Hsosn_3</strain>
        <tissue evidence="5">Leaf</tissue>
    </source>
</reference>
<organism evidence="5 6">
    <name type="scientific">Heracleum sosnowskyi</name>
    <dbReference type="NCBI Taxonomy" id="360622"/>
    <lineage>
        <taxon>Eukaryota</taxon>
        <taxon>Viridiplantae</taxon>
        <taxon>Streptophyta</taxon>
        <taxon>Embryophyta</taxon>
        <taxon>Tracheophyta</taxon>
        <taxon>Spermatophyta</taxon>
        <taxon>Magnoliopsida</taxon>
        <taxon>eudicotyledons</taxon>
        <taxon>Gunneridae</taxon>
        <taxon>Pentapetalae</taxon>
        <taxon>asterids</taxon>
        <taxon>campanulids</taxon>
        <taxon>Apiales</taxon>
        <taxon>Apiaceae</taxon>
        <taxon>Apioideae</taxon>
        <taxon>apioid superclade</taxon>
        <taxon>Tordylieae</taxon>
        <taxon>Tordyliinae</taxon>
        <taxon>Heracleum</taxon>
    </lineage>
</organism>
<accession>A0AAD8NBM6</accession>
<dbReference type="SMART" id="SM00667">
    <property type="entry name" value="LisH"/>
    <property type="match status" value="1"/>
</dbReference>
<dbReference type="InterPro" id="IPR048419">
    <property type="entry name" value="Topless_Znf"/>
</dbReference>
<dbReference type="Pfam" id="PF21889">
    <property type="entry name" value="TPR1-like_2nd"/>
    <property type="match status" value="1"/>
</dbReference>
<evidence type="ECO:0000259" key="4">
    <source>
        <dbReference type="PROSITE" id="PS50897"/>
    </source>
</evidence>
<dbReference type="SUPFAM" id="SSF50978">
    <property type="entry name" value="WD40 repeat-like"/>
    <property type="match status" value="1"/>
</dbReference>
<sequence>MDSLSKDLVLLVLQFLLEEKYNDTVHTLEKESGFFFNMRYFEEKVDAGEWDDAEKYLSGFTKVEDNRYSMKIYYELRRQKYLEALDRKDKPEALDILLKDLKVFSTYNIVIYRDMTQLLTLDNFRENEKLSKHGNTKEARSIMMTELKDLIKANPLLTDKLAFPIVKSSRLRTLINQSLSWQHHWCTNPRSIPDITTLFKDHSCRSKNGAFENSPVNIQATGGAMPSAYVQPFPVPTSAANTNGLAGRVTNSSTASISVQHGVVPTQVSGMKRAFTPPVTLGMFEFRSTDDEQLPKRLRTAQPIEEATNPAVGQRSSQSLDGSLTLGSLAALNSGETAGRNREISNPVENVVGKAKPWKLTETTDPIPWRLLSLDASDTGNKVSRLLYTNSGTGILVLGSNGLQKMWKWVCDVQNLSGKATAKFVPEVWKSKNGFFMANDIAGVDLQEACPCVDISKNDSYVMSACGGKISLFNMISYRVMTTVMSPPPVPTAVAFHPRDNNIVVVGMADSIIYTYDVRTDEVKSILKGHQKRVTSLAFSTKLNILISSGADTHICIWSIDTWEKRKSIPLQLPTGHLPTGDARVQFHSDQVRFLVSHETQLALYDATNVDRIQQYWIPQDVLSAPISYAAFSCNSQLIFASFYDGNVGIFDADSLSLRCWISPSMYLPQGIQGSDEVVYPVVVAPHPHDPYQFALGLTDGSVKVIEPFEPEGNSRVISQLGSEVFANDRGASTSKSNYAAEQVQR</sequence>
<dbReference type="InterPro" id="IPR006594">
    <property type="entry name" value="LisH"/>
</dbReference>
<dbReference type="InterPro" id="IPR054532">
    <property type="entry name" value="TPL_SMU1_LisH-like"/>
</dbReference>
<dbReference type="PROSITE" id="PS50294">
    <property type="entry name" value="WD_REPEATS_REGION"/>
    <property type="match status" value="1"/>
</dbReference>
<evidence type="ECO:0000256" key="3">
    <source>
        <dbReference type="PROSITE-ProRule" id="PRU00221"/>
    </source>
</evidence>
<dbReference type="SMART" id="SM00320">
    <property type="entry name" value="WD40"/>
    <property type="match status" value="3"/>
</dbReference>
<dbReference type="InterPro" id="IPR027728">
    <property type="entry name" value="Topless_fam"/>
</dbReference>
<dbReference type="EMBL" id="JAUIZM010000001">
    <property type="protein sequence ID" value="KAK1401733.1"/>
    <property type="molecule type" value="Genomic_DNA"/>
</dbReference>
<keyword evidence="1 3" id="KW-0853">WD repeat</keyword>
<dbReference type="SMART" id="SM00668">
    <property type="entry name" value="CTLH"/>
    <property type="match status" value="1"/>
</dbReference>
<dbReference type="Pfam" id="PF21359">
    <property type="entry name" value="zf_topless"/>
    <property type="match status" value="1"/>
</dbReference>
<feature type="domain" description="CTLH" evidence="4">
    <location>
        <begin position="34"/>
        <end position="92"/>
    </location>
</feature>
<dbReference type="PROSITE" id="PS50896">
    <property type="entry name" value="LISH"/>
    <property type="match status" value="1"/>
</dbReference>
<evidence type="ECO:0000313" key="5">
    <source>
        <dbReference type="EMBL" id="KAK1401733.1"/>
    </source>
</evidence>
<dbReference type="AlphaFoldDB" id="A0AAD8NBM6"/>